<dbReference type="GO" id="GO:0030145">
    <property type="term" value="F:manganese ion binding"/>
    <property type="evidence" value="ECO:0007669"/>
    <property type="project" value="TreeGrafter"/>
</dbReference>
<dbReference type="InterPro" id="IPR029052">
    <property type="entry name" value="Metallo-depent_PP-like"/>
</dbReference>
<dbReference type="SUPFAM" id="SSF56300">
    <property type="entry name" value="Metallo-dependent phosphatases"/>
    <property type="match status" value="1"/>
</dbReference>
<dbReference type="RefSeq" id="WP_090625990.1">
    <property type="nucleotide sequence ID" value="NZ_FOQO01000003.1"/>
</dbReference>
<dbReference type="STRING" id="1477437.SAMN05444682_103194"/>
<dbReference type="OrthoDB" id="9809781at2"/>
<dbReference type="Proteomes" id="UP000198670">
    <property type="component" value="Unassembled WGS sequence"/>
</dbReference>
<dbReference type="AlphaFoldDB" id="A0A1I3H1W8"/>
<sequence length="308" mass="34641">MIYIILNLLLSWYLPQSDNQAITTNGNQQPVLTIGLVADIQYCDCDTHINRYYRKSLTKLQEAVDAFNQKDVDFVINLGDMIDRDYKSFGPVLDKLSGLNMPIYHVLGNHDFAVDSNRLPQIPNTLGMKTRFYSIKKGNYQLIFLDGNDVSTFGHATNTKEHASALEQLAYLKSKNAANAKDWNGGIGEEQFKWLESELATANASDEAVILLCHYPLFPAGAAHNLWNEEQLKKLINQNSSVIAYFNGHQHSGGYEYAEGIHYVNFKGMVEGPENAFSIVNIYQDRIQIIGYGSEESRELPSGIRSSM</sequence>
<accession>A0A1I3H1W8</accession>
<reference evidence="2 3" key="1">
    <citation type="submission" date="2016-10" db="EMBL/GenBank/DDBJ databases">
        <authorList>
            <person name="de Groot N.N."/>
        </authorList>
    </citation>
    <scope>NUCLEOTIDE SEQUENCE [LARGE SCALE GENOMIC DNA]</scope>
    <source>
        <strain evidence="2 3">RK1</strain>
    </source>
</reference>
<keyword evidence="3" id="KW-1185">Reference proteome</keyword>
<feature type="domain" description="Calcineurin-like phosphoesterase" evidence="1">
    <location>
        <begin position="33"/>
        <end position="252"/>
    </location>
</feature>
<gene>
    <name evidence="2" type="ORF">SAMN05444682_103194</name>
</gene>
<dbReference type="PANTHER" id="PTHR16509:SF1">
    <property type="entry name" value="MANGANESE-DEPENDENT ADP-RIBOSE_CDP-ALCOHOL DIPHOSPHATASE"/>
    <property type="match status" value="1"/>
</dbReference>
<dbReference type="GO" id="GO:0047631">
    <property type="term" value="F:ADP-ribose diphosphatase activity"/>
    <property type="evidence" value="ECO:0007669"/>
    <property type="project" value="TreeGrafter"/>
</dbReference>
<dbReference type="PANTHER" id="PTHR16509">
    <property type="match status" value="1"/>
</dbReference>
<name>A0A1I3H1W8_9SPHI</name>
<evidence type="ECO:0000313" key="3">
    <source>
        <dbReference type="Proteomes" id="UP000198670"/>
    </source>
</evidence>
<organism evidence="2 3">
    <name type="scientific">Parapedobacter indicus</name>
    <dbReference type="NCBI Taxonomy" id="1477437"/>
    <lineage>
        <taxon>Bacteria</taxon>
        <taxon>Pseudomonadati</taxon>
        <taxon>Bacteroidota</taxon>
        <taxon>Sphingobacteriia</taxon>
        <taxon>Sphingobacteriales</taxon>
        <taxon>Sphingobacteriaceae</taxon>
        <taxon>Parapedobacter</taxon>
    </lineage>
</organism>
<dbReference type="EMBL" id="FOQO01000003">
    <property type="protein sequence ID" value="SFI29681.1"/>
    <property type="molecule type" value="Genomic_DNA"/>
</dbReference>
<dbReference type="Gene3D" id="3.60.21.10">
    <property type="match status" value="1"/>
</dbReference>
<dbReference type="Pfam" id="PF00149">
    <property type="entry name" value="Metallophos"/>
    <property type="match status" value="1"/>
</dbReference>
<protein>
    <submittedName>
        <fullName evidence="2">Calcineurin-like phosphoesterase</fullName>
    </submittedName>
</protein>
<dbReference type="GO" id="GO:0008663">
    <property type="term" value="F:2',3'-cyclic-nucleotide 2'-phosphodiesterase activity"/>
    <property type="evidence" value="ECO:0007669"/>
    <property type="project" value="TreeGrafter"/>
</dbReference>
<dbReference type="InterPro" id="IPR004843">
    <property type="entry name" value="Calcineurin-like_PHP"/>
</dbReference>
<proteinExistence type="predicted"/>
<evidence type="ECO:0000259" key="1">
    <source>
        <dbReference type="Pfam" id="PF00149"/>
    </source>
</evidence>
<dbReference type="GO" id="GO:0047734">
    <property type="term" value="F:CDP-glycerol diphosphatase activity"/>
    <property type="evidence" value="ECO:0007669"/>
    <property type="project" value="TreeGrafter"/>
</dbReference>
<evidence type="ECO:0000313" key="2">
    <source>
        <dbReference type="EMBL" id="SFI29681.1"/>
    </source>
</evidence>